<comment type="caution">
    <text evidence="1">The sequence shown here is derived from an EMBL/GenBank/DDBJ whole genome shotgun (WGS) entry which is preliminary data.</text>
</comment>
<sequence>MATSNSLRTADETLQKMQPWVGYQQQKTGLLKGWGVCDRLIFYVQLLVGHIESGVQLMLGNKHQGSIMVLGKKDRTKEMLLESVDTSKRDEPVQNLS</sequence>
<dbReference type="Proteomes" id="UP000631114">
    <property type="component" value="Unassembled WGS sequence"/>
</dbReference>
<keyword evidence="2" id="KW-1185">Reference proteome</keyword>
<dbReference type="AlphaFoldDB" id="A0A835IIS1"/>
<organism evidence="1 2">
    <name type="scientific">Coptis chinensis</name>
    <dbReference type="NCBI Taxonomy" id="261450"/>
    <lineage>
        <taxon>Eukaryota</taxon>
        <taxon>Viridiplantae</taxon>
        <taxon>Streptophyta</taxon>
        <taxon>Embryophyta</taxon>
        <taxon>Tracheophyta</taxon>
        <taxon>Spermatophyta</taxon>
        <taxon>Magnoliopsida</taxon>
        <taxon>Ranunculales</taxon>
        <taxon>Ranunculaceae</taxon>
        <taxon>Coptidoideae</taxon>
        <taxon>Coptis</taxon>
    </lineage>
</organism>
<dbReference type="EMBL" id="JADFTS010000003">
    <property type="protein sequence ID" value="KAF9617854.1"/>
    <property type="molecule type" value="Genomic_DNA"/>
</dbReference>
<protein>
    <submittedName>
        <fullName evidence="1">Uncharacterized protein</fullName>
    </submittedName>
</protein>
<reference evidence="1 2" key="1">
    <citation type="submission" date="2020-10" db="EMBL/GenBank/DDBJ databases">
        <title>The Coptis chinensis genome and diversification of protoberbering-type alkaloids.</title>
        <authorList>
            <person name="Wang B."/>
            <person name="Shu S."/>
            <person name="Song C."/>
            <person name="Liu Y."/>
        </authorList>
    </citation>
    <scope>NUCLEOTIDE SEQUENCE [LARGE SCALE GENOMIC DNA]</scope>
    <source>
        <strain evidence="1">HL-2020</strain>
        <tissue evidence="1">Leaf</tissue>
    </source>
</reference>
<name>A0A835IIS1_9MAGN</name>
<evidence type="ECO:0000313" key="1">
    <source>
        <dbReference type="EMBL" id="KAF9617854.1"/>
    </source>
</evidence>
<accession>A0A835IIS1</accession>
<evidence type="ECO:0000313" key="2">
    <source>
        <dbReference type="Proteomes" id="UP000631114"/>
    </source>
</evidence>
<gene>
    <name evidence="1" type="ORF">IFM89_039036</name>
</gene>
<proteinExistence type="predicted"/>